<feature type="domain" description="tRNA wybutosine-synthesizing protein" evidence="10">
    <location>
        <begin position="5"/>
        <end position="228"/>
    </location>
</feature>
<dbReference type="GO" id="GO:0008033">
    <property type="term" value="P:tRNA processing"/>
    <property type="evidence" value="ECO:0007669"/>
    <property type="project" value="UniProtKB-KW"/>
</dbReference>
<feature type="non-terminal residue" evidence="11">
    <location>
        <position position="1"/>
    </location>
</feature>
<evidence type="ECO:0000256" key="2">
    <source>
        <dbReference type="ARBA" id="ARBA00012750"/>
    </source>
</evidence>
<comment type="catalytic activity">
    <reaction evidence="8">
        <text>4-demethyl-7-[(3S)-3-amino-3-carboxypropyl]wyosine(37) in tRNA(Phe) + S-adenosyl-L-methionine = 7-[(3S)-3-amino-3-carboxypropyl]wyosine(37) in tRNA(Phe) + S-adenosyl-L-homocysteine + H(+)</text>
        <dbReference type="Rhea" id="RHEA:36635"/>
        <dbReference type="Rhea" id="RHEA-COMP:10378"/>
        <dbReference type="Rhea" id="RHEA-COMP:10379"/>
        <dbReference type="ChEBI" id="CHEBI:15378"/>
        <dbReference type="ChEBI" id="CHEBI:57856"/>
        <dbReference type="ChEBI" id="CHEBI:59789"/>
        <dbReference type="ChEBI" id="CHEBI:73543"/>
        <dbReference type="ChEBI" id="CHEBI:73550"/>
        <dbReference type="EC" id="2.1.1.282"/>
    </reaction>
</comment>
<sequence>MEFEKRKKSALAAMVAPTPDKSPKGTLDSPIVPLLHAINRHPSFFTTSSCSGRISILSHPSEPQSTAAAGDGSTSGSRNGSEKGQRKGGEKKKKAGGGRWVLVTHDPVDPQSVVDLLFGDGATHSGPAGGTLVFRFEPFILAVECRDAASAQLLVSTAISCGFRESGITNLHKRVMVAIRCSIRLELPLGEIGRMMVPPEYVIYLVKIANEKMIANRKRTDCFLQALQCKSDFFLAANDYKSRSTQVNIDVKRDLSVSKVKQTEQVGNVAESCSGLHGSYVQIMDTSLRSSTKKSNLSCELEDQIMDETVTSFHRS</sequence>
<organism evidence="11 12">
    <name type="scientific">Colocasia esculenta</name>
    <name type="common">Wild taro</name>
    <name type="synonym">Arum esculentum</name>
    <dbReference type="NCBI Taxonomy" id="4460"/>
    <lineage>
        <taxon>Eukaryota</taxon>
        <taxon>Viridiplantae</taxon>
        <taxon>Streptophyta</taxon>
        <taxon>Embryophyta</taxon>
        <taxon>Tracheophyta</taxon>
        <taxon>Spermatophyta</taxon>
        <taxon>Magnoliopsida</taxon>
        <taxon>Liliopsida</taxon>
        <taxon>Araceae</taxon>
        <taxon>Aroideae</taxon>
        <taxon>Colocasieae</taxon>
        <taxon>Colocasia</taxon>
    </lineage>
</organism>
<evidence type="ECO:0000313" key="12">
    <source>
        <dbReference type="Proteomes" id="UP000652761"/>
    </source>
</evidence>
<feature type="compositionally biased region" description="Polar residues" evidence="9">
    <location>
        <begin position="61"/>
        <end position="79"/>
    </location>
</feature>
<evidence type="ECO:0000256" key="3">
    <source>
        <dbReference type="ARBA" id="ARBA00022603"/>
    </source>
</evidence>
<dbReference type="Gene3D" id="3.30.1960.10">
    <property type="entry name" value="tRNA wybutosine-synthesizing-like"/>
    <property type="match status" value="1"/>
</dbReference>
<evidence type="ECO:0000256" key="4">
    <source>
        <dbReference type="ARBA" id="ARBA00022679"/>
    </source>
</evidence>
<evidence type="ECO:0000256" key="9">
    <source>
        <dbReference type="SAM" id="MobiDB-lite"/>
    </source>
</evidence>
<keyword evidence="5" id="KW-0949">S-adenosyl-L-methionine</keyword>
<feature type="region of interest" description="Disordered" evidence="9">
    <location>
        <begin position="1"/>
        <end position="29"/>
    </location>
</feature>
<keyword evidence="4" id="KW-0808">Transferase</keyword>
<dbReference type="EMBL" id="NMUH01000854">
    <property type="protein sequence ID" value="MQL85841.1"/>
    <property type="molecule type" value="Genomic_DNA"/>
</dbReference>
<evidence type="ECO:0000256" key="6">
    <source>
        <dbReference type="ARBA" id="ARBA00022694"/>
    </source>
</evidence>
<comment type="caution">
    <text evidence="11">The sequence shown here is derived from an EMBL/GenBank/DDBJ whole genome shotgun (WGS) entry which is preliminary data.</text>
</comment>
<keyword evidence="12" id="KW-1185">Reference proteome</keyword>
<accession>A0A843UR79</accession>
<dbReference type="PANTHER" id="PTHR48418">
    <property type="entry name" value="TRNA WYBUTOSINE-SYNTHESIZING PROTEIN 3"/>
    <property type="match status" value="1"/>
</dbReference>
<evidence type="ECO:0000256" key="5">
    <source>
        <dbReference type="ARBA" id="ARBA00022691"/>
    </source>
</evidence>
<evidence type="ECO:0000313" key="11">
    <source>
        <dbReference type="EMBL" id="MQL85841.1"/>
    </source>
</evidence>
<name>A0A843UR79_COLES</name>
<feature type="region of interest" description="Disordered" evidence="9">
    <location>
        <begin position="55"/>
        <end position="99"/>
    </location>
</feature>
<dbReference type="InterPro" id="IPR036602">
    <property type="entry name" value="tRNA_yW-synthesising-like_sf"/>
</dbReference>
<evidence type="ECO:0000259" key="10">
    <source>
        <dbReference type="Pfam" id="PF02676"/>
    </source>
</evidence>
<dbReference type="SUPFAM" id="SSF111278">
    <property type="entry name" value="SSo0622-like"/>
    <property type="match status" value="1"/>
</dbReference>
<gene>
    <name evidence="11" type="ORF">Taro_018373</name>
</gene>
<dbReference type="Pfam" id="PF02676">
    <property type="entry name" value="TYW3"/>
    <property type="match status" value="1"/>
</dbReference>
<dbReference type="PANTHER" id="PTHR48418:SF1">
    <property type="entry name" value="TRNA WYBUTOSINE-SYNTHESIZING PROTEIN 3"/>
    <property type="match status" value="1"/>
</dbReference>
<evidence type="ECO:0000256" key="7">
    <source>
        <dbReference type="ARBA" id="ARBA00030554"/>
    </source>
</evidence>
<protein>
    <recommendedName>
        <fullName evidence="2">tRNA(Phe) 7-[(3-amino-3-carboxypropyl)-4-demethylwyosine(37)-N(4)]-methyltransferase</fullName>
        <ecNumber evidence="2">2.1.1.282</ecNumber>
    </recommendedName>
    <alternativeName>
        <fullName evidence="7">tRNA(Phe) 7-((3-amino-3-carboxypropyl)-4-demethylwyosine(37)-N(4))-methyltransferase</fullName>
    </alternativeName>
</protein>
<keyword evidence="6" id="KW-0819">tRNA processing</keyword>
<evidence type="ECO:0000256" key="1">
    <source>
        <dbReference type="ARBA" id="ARBA00008569"/>
    </source>
</evidence>
<dbReference type="AlphaFoldDB" id="A0A843UR79"/>
<comment type="similarity">
    <text evidence="1">Belongs to the TYW3 family.</text>
</comment>
<reference evidence="11" key="1">
    <citation type="submission" date="2017-07" db="EMBL/GenBank/DDBJ databases">
        <title>Taro Niue Genome Assembly and Annotation.</title>
        <authorList>
            <person name="Atibalentja N."/>
            <person name="Keating K."/>
            <person name="Fields C.J."/>
        </authorList>
    </citation>
    <scope>NUCLEOTIDE SEQUENCE</scope>
    <source>
        <strain evidence="11">Niue_2</strain>
        <tissue evidence="11">Leaf</tissue>
    </source>
</reference>
<dbReference type="GO" id="GO:0032259">
    <property type="term" value="P:methylation"/>
    <property type="evidence" value="ECO:0007669"/>
    <property type="project" value="UniProtKB-KW"/>
</dbReference>
<dbReference type="GO" id="GO:0008168">
    <property type="term" value="F:methyltransferase activity"/>
    <property type="evidence" value="ECO:0007669"/>
    <property type="project" value="UniProtKB-KW"/>
</dbReference>
<proteinExistence type="inferred from homology"/>
<evidence type="ECO:0000256" key="8">
    <source>
        <dbReference type="ARBA" id="ARBA00049202"/>
    </source>
</evidence>
<dbReference type="EC" id="2.1.1.282" evidence="2"/>
<dbReference type="OrthoDB" id="263283at2759"/>
<dbReference type="InterPro" id="IPR003827">
    <property type="entry name" value="tRNA_yW-synthesising"/>
</dbReference>
<dbReference type="Proteomes" id="UP000652761">
    <property type="component" value="Unassembled WGS sequence"/>
</dbReference>
<keyword evidence="3" id="KW-0489">Methyltransferase</keyword>